<evidence type="ECO:0000313" key="2">
    <source>
        <dbReference type="Proteomes" id="UP000886998"/>
    </source>
</evidence>
<keyword evidence="2" id="KW-1185">Reference proteome</keyword>
<accession>A0A8X7C149</accession>
<reference evidence="1" key="1">
    <citation type="submission" date="2020-08" db="EMBL/GenBank/DDBJ databases">
        <title>Multicomponent nature underlies the extraordinary mechanical properties of spider dragline silk.</title>
        <authorList>
            <person name="Kono N."/>
            <person name="Nakamura H."/>
            <person name="Mori M."/>
            <person name="Yoshida Y."/>
            <person name="Ohtoshi R."/>
            <person name="Malay A.D."/>
            <person name="Moran D.A.P."/>
            <person name="Tomita M."/>
            <person name="Numata K."/>
            <person name="Arakawa K."/>
        </authorList>
    </citation>
    <scope>NUCLEOTIDE SEQUENCE</scope>
</reference>
<comment type="caution">
    <text evidence="1">The sequence shown here is derived from an EMBL/GenBank/DDBJ whole genome shotgun (WGS) entry which is preliminary data.</text>
</comment>
<evidence type="ECO:0000313" key="1">
    <source>
        <dbReference type="EMBL" id="GFY49069.1"/>
    </source>
</evidence>
<organism evidence="1 2">
    <name type="scientific">Trichonephila inaurata madagascariensis</name>
    <dbReference type="NCBI Taxonomy" id="2747483"/>
    <lineage>
        <taxon>Eukaryota</taxon>
        <taxon>Metazoa</taxon>
        <taxon>Ecdysozoa</taxon>
        <taxon>Arthropoda</taxon>
        <taxon>Chelicerata</taxon>
        <taxon>Arachnida</taxon>
        <taxon>Araneae</taxon>
        <taxon>Araneomorphae</taxon>
        <taxon>Entelegynae</taxon>
        <taxon>Araneoidea</taxon>
        <taxon>Nephilidae</taxon>
        <taxon>Trichonephila</taxon>
        <taxon>Trichonephila inaurata</taxon>
    </lineage>
</organism>
<sequence length="102" mass="11831">MTFFRSSNSRTIADFLCYGDSHSTEGHLCSLSVYACYKTKKRLFNGEGLWQCQNLLEQFSFKLYSLPTMKHWSTLIRNGSRGTGVNSRFSNDSKFRLRRISL</sequence>
<dbReference type="Proteomes" id="UP000886998">
    <property type="component" value="Unassembled WGS sequence"/>
</dbReference>
<proteinExistence type="predicted"/>
<gene>
    <name evidence="1" type="ORF">TNIN_487671</name>
</gene>
<name>A0A8X7C149_9ARAC</name>
<protein>
    <submittedName>
        <fullName evidence="1">Uncharacterized protein</fullName>
    </submittedName>
</protein>
<dbReference type="AlphaFoldDB" id="A0A8X7C149"/>
<dbReference type="EMBL" id="BMAV01006815">
    <property type="protein sequence ID" value="GFY49069.1"/>
    <property type="molecule type" value="Genomic_DNA"/>
</dbReference>